<dbReference type="InterPro" id="IPR032675">
    <property type="entry name" value="LRR_dom_sf"/>
</dbReference>
<dbReference type="Gene3D" id="3.80.10.10">
    <property type="entry name" value="Ribonuclease Inhibitor"/>
    <property type="match status" value="1"/>
</dbReference>
<proteinExistence type="predicted"/>
<feature type="compositionally biased region" description="Basic and acidic residues" evidence="5">
    <location>
        <begin position="1928"/>
        <end position="1939"/>
    </location>
</feature>
<evidence type="ECO:0000313" key="8">
    <source>
        <dbReference type="Proteomes" id="UP000323426"/>
    </source>
</evidence>
<evidence type="ECO:0000256" key="1">
    <source>
        <dbReference type="ARBA" id="ARBA00004236"/>
    </source>
</evidence>
<keyword evidence="2" id="KW-1003">Cell membrane</keyword>
<dbReference type="FunFam" id="3.80.10.10:FF:000383">
    <property type="entry name" value="Leucine-rich repeat receptor protein kinase EMS1"/>
    <property type="match status" value="1"/>
</dbReference>
<evidence type="ECO:0000256" key="4">
    <source>
        <dbReference type="ARBA" id="ARBA00022737"/>
    </source>
</evidence>
<dbReference type="NCBIfam" id="TIGR03696">
    <property type="entry name" value="Rhs_assc_core"/>
    <property type="match status" value="1"/>
</dbReference>
<keyword evidence="4" id="KW-0677">Repeat</keyword>
<comment type="subcellular location">
    <subcellularLocation>
        <location evidence="1">Cell membrane</location>
    </subcellularLocation>
</comment>
<evidence type="ECO:0000313" key="7">
    <source>
        <dbReference type="EMBL" id="KAA5539049.1"/>
    </source>
</evidence>
<dbReference type="InterPro" id="IPR022385">
    <property type="entry name" value="Rhs_assc_core"/>
</dbReference>
<sequence>MASFAKSTPTSMLINNQKLMKQLYPFRMYGFSSQSIMTIAPKSIFYYRRELKWFIILLALLNLPKTLQATAIQIQQQKIAQPLDVSSNDSLELEVKKFRKEYLLRKPFKENSQSKKETREESLNRKQNYYKEFDSLRFAMKQRGLSNKKKQPQTRIQEAGISQEMSFNTFDLVPDSVEYQALVDLYTYTNGPNWADTTNWLNGNTSADFSTWFGIGVTDGDVTEIDLSDNNLNGELPSSLGDLKQLYYLFLHENYLYGTIPNSITKLNGLGYLYLYDNELIGSIPPLIGNSTNLIELDLSYNNLSGPIPASLGQPNRLFYLDLFENDLTGSIPPSIGNLTDLYYLDLGENSLTGKIPKEIGNLGSLIFLYLEMNQLLSGDVPVLNGLNEIEVIWLHSNQFTSVQNLIQIPDISIVDLRVYDNNLGFSSIRPFFTGFNQDSPYTFFYNSQKPIRVNNKESGKDTLHYTNGQAIQMWVLDEASGNAYKWQKYNAGNWIDIAGATTRIYTINTPVDATAGTYRCIVTNNWATALTLTSYEVVLIKNTTSTKLPVNLPSTTSLAPTMGGSLPAAGTTTAPINYVRTFTPYLGTVDENNVASWGASFVQRSTTYFDGLGRPIQTVTRQESPGTRDLVQPIAYDAYGRQSKDYLPYTIAAASGTTAGEYRPNALQEQYGFYTTTTDSYSNKLPRTGIAYAEKQFEASPLNRVLQQAAPGKNWDLASGHTQRFQEQTNTTTDAVRIWQIEAGLSTNLISPGTYAAGQLYVNQVTDEQDAKTQEFKDKEGRVVLKRVEKAAGQYLSTYYVYDDLGNLRYVLPPKAVEQMSQNNWIFSTAVSALAFRYHYDARQRLIIKQVPGAEPVYLVYNQRDQLVMSQDGNQRANNGNKWSFTKYDALNRPIYTGVITDTRTHAQLQTDAKNSTAPQFETRPTSSTGPGYTITSSFPTNVLEADVLTYTYYDDYNYPYMQNKPFVPEAGVKASKRNQRVVGQVTGQWSKVLGLSYTYWIWSMNYYDDEYRVIQRLSNAFNEFGETKDRLTTKYESFNNRVEKTLLTHTKGTSQHVIQNRMVYDVPGRLLKNYQLMVTDTTQITNPPNLAEVLLVGNTYNELGQLHDKGLHSKNDGFQYMQSVDYRYNIRGWLTSINNSSLSSDNSVTNNDTGDLFGMELSYDYGFNQNYFNGNIAGVKWKSAIDTVRRTYGYQYDKLNRLLQADFRAYKGTAWAGEQLDATNGNYDLWGMRYDANGNILNLSRNGSLSKVGATYTYGLMDQLSYKYELGKGNQLVGVDDTQSTSLLHDFDDKNINNVVNKYSVTTPEYEYDANGNLKKDNNKGIVNINYNHLNLPTLIDYNGGRRILYTYAGDGTKLRKRAEIPGTGTPETDYVGSLVYQAGVLQFAHTPEGRALYQPNATNKWQYEYHLKDHLGNLRVAFAEGTTTTLMATMEASRASEEDTVFTNVAQTRKQDQVRARTGSYAARLNAKEKRLLGPGKRLTVFKGDTIRAEVFGHYEIENKASVLTSLAAWVLSNGAMQVAQPPAREGSMPGRGKPMFPYLSVGLALSPQVVQKEKNVPQAYLKYIVYDSTGHYISSHYQVLSQQAKDSWEKLELEYIAEQDGYVEVFTATESGEEVFFDDLMLTTATPLTIQENHYDPWGMNLVGIEKLGLPDHKFQYNGKEKQHEFDLNWSDYGARMYNPQLGRWNSVDPMTDDAESWTPYNYVFNNPVRLTDPDGRWPDDPLGYATGFASAIRTNMGFGARQSGSSNFQAGQKAGDFASIIIGAAETALGSVIAAGSTTITVASGSLAASVSVPAAAVGSAAAAHGWSTMMNADKNFKATDKNGRVNASENLPDSDGNMKIKNLNPLHSKETVQSKKSAQDIGKLSDDELMKSVTQPKDGQKMKVNVNTGRLIDGNTRAYELQKRAADSKSNITPDTKVPVERYRPADLD</sequence>
<keyword evidence="3" id="KW-0433">Leucine-rich repeat</keyword>
<protein>
    <recommendedName>
        <fullName evidence="6">DUF6443 domain-containing protein</fullName>
    </recommendedName>
</protein>
<feature type="region of interest" description="Disordered" evidence="5">
    <location>
        <begin position="1912"/>
        <end position="1939"/>
    </location>
</feature>
<dbReference type="InterPro" id="IPR001611">
    <property type="entry name" value="Leu-rich_rpt"/>
</dbReference>
<feature type="region of interest" description="Disordered" evidence="5">
    <location>
        <begin position="1830"/>
        <end position="1850"/>
    </location>
</feature>
<dbReference type="SUPFAM" id="SSF52058">
    <property type="entry name" value="L domain-like"/>
    <property type="match status" value="1"/>
</dbReference>
<keyword evidence="8" id="KW-1185">Reference proteome</keyword>
<dbReference type="PANTHER" id="PTHR48064:SF6">
    <property type="entry name" value="RECEPTOR-LIKE PROTEIN KINASE 2"/>
    <property type="match status" value="1"/>
</dbReference>
<evidence type="ECO:0000256" key="5">
    <source>
        <dbReference type="SAM" id="MobiDB-lite"/>
    </source>
</evidence>
<feature type="region of interest" description="Disordered" evidence="5">
    <location>
        <begin position="911"/>
        <end position="935"/>
    </location>
</feature>
<dbReference type="EMBL" id="VWSF01000036">
    <property type="protein sequence ID" value="KAA5539049.1"/>
    <property type="molecule type" value="Genomic_DNA"/>
</dbReference>
<dbReference type="InterPro" id="IPR045619">
    <property type="entry name" value="DUF6443"/>
</dbReference>
<dbReference type="Pfam" id="PF20041">
    <property type="entry name" value="DUF6443"/>
    <property type="match status" value="1"/>
</dbReference>
<accession>A0A5M6D0F0</accession>
<dbReference type="Proteomes" id="UP000323426">
    <property type="component" value="Unassembled WGS sequence"/>
</dbReference>
<dbReference type="Pfam" id="PF00560">
    <property type="entry name" value="LRR_1"/>
    <property type="match status" value="4"/>
</dbReference>
<name>A0A5M6D0F0_9BACT</name>
<dbReference type="Gene3D" id="2.180.10.10">
    <property type="entry name" value="RHS repeat-associated core"/>
    <property type="match status" value="2"/>
</dbReference>
<gene>
    <name evidence="7" type="ORF">F0145_25260</name>
</gene>
<comment type="caution">
    <text evidence="7">The sequence shown here is derived from an EMBL/GenBank/DDBJ whole genome shotgun (WGS) entry which is preliminary data.</text>
</comment>
<reference evidence="7 8" key="1">
    <citation type="submission" date="2019-09" db="EMBL/GenBank/DDBJ databases">
        <title>Genome sequence and assembly of Adhaeribacter sp.</title>
        <authorList>
            <person name="Chhetri G."/>
        </authorList>
    </citation>
    <scope>NUCLEOTIDE SEQUENCE [LARGE SCALE GENOMIC DNA]</scope>
    <source>
        <strain evidence="7 8">DK36</strain>
    </source>
</reference>
<keyword evidence="2" id="KW-0472">Membrane</keyword>
<evidence type="ECO:0000259" key="6">
    <source>
        <dbReference type="Pfam" id="PF20041"/>
    </source>
</evidence>
<evidence type="ECO:0000256" key="3">
    <source>
        <dbReference type="ARBA" id="ARBA00022614"/>
    </source>
</evidence>
<dbReference type="InterPro" id="IPR053038">
    <property type="entry name" value="RLP_Defense"/>
</dbReference>
<feature type="domain" description="DUF6443" evidence="6">
    <location>
        <begin position="591"/>
        <end position="729"/>
    </location>
</feature>
<evidence type="ECO:0000256" key="2">
    <source>
        <dbReference type="ARBA" id="ARBA00022475"/>
    </source>
</evidence>
<dbReference type="PANTHER" id="PTHR48064">
    <property type="entry name" value="OS01G0750400 PROTEIN"/>
    <property type="match status" value="1"/>
</dbReference>
<organism evidence="7 8">
    <name type="scientific">Adhaeribacter rhizoryzae</name>
    <dbReference type="NCBI Taxonomy" id="2607907"/>
    <lineage>
        <taxon>Bacteria</taxon>
        <taxon>Pseudomonadati</taxon>
        <taxon>Bacteroidota</taxon>
        <taxon>Cytophagia</taxon>
        <taxon>Cytophagales</taxon>
        <taxon>Hymenobacteraceae</taxon>
        <taxon>Adhaeribacter</taxon>
    </lineage>
</organism>
<dbReference type="GO" id="GO:0005886">
    <property type="term" value="C:plasma membrane"/>
    <property type="evidence" value="ECO:0007669"/>
    <property type="project" value="UniProtKB-SubCell"/>
</dbReference>
<dbReference type="FunFam" id="3.80.10.10:FF:000041">
    <property type="entry name" value="LRR receptor-like serine/threonine-protein kinase ERECTA"/>
    <property type="match status" value="1"/>
</dbReference>